<dbReference type="EMBL" id="CP036267">
    <property type="protein sequence ID" value="QDT33174.1"/>
    <property type="molecule type" value="Genomic_DNA"/>
</dbReference>
<dbReference type="CDD" id="cd17040">
    <property type="entry name" value="Ubl_MoaD_like"/>
    <property type="match status" value="1"/>
</dbReference>
<dbReference type="RefSeq" id="WP_145199064.1">
    <property type="nucleotide sequence ID" value="NZ_CP036267.1"/>
</dbReference>
<dbReference type="Gene3D" id="3.10.20.30">
    <property type="match status" value="1"/>
</dbReference>
<dbReference type="KEGG" id="tpol:Mal48_24270"/>
<keyword evidence="2" id="KW-1185">Reference proteome</keyword>
<dbReference type="OrthoDB" id="279414at2"/>
<evidence type="ECO:0000313" key="1">
    <source>
        <dbReference type="EMBL" id="QDT33174.1"/>
    </source>
</evidence>
<sequence length="94" mass="9941">MKIQVFFEAQLRQAAGTDSTIVELDDPGSIQNAFSALAASASEDLANRLVDAAGLPQRSLLVFINNQPVSADRFSDPILKETDTLSILPPIAGG</sequence>
<accession>A0A517QNJ2</accession>
<dbReference type="InterPro" id="IPR016155">
    <property type="entry name" value="Mopterin_synth/thiamin_S_b"/>
</dbReference>
<dbReference type="AlphaFoldDB" id="A0A517QNJ2"/>
<organism evidence="1 2">
    <name type="scientific">Thalassoglobus polymorphus</name>
    <dbReference type="NCBI Taxonomy" id="2527994"/>
    <lineage>
        <taxon>Bacteria</taxon>
        <taxon>Pseudomonadati</taxon>
        <taxon>Planctomycetota</taxon>
        <taxon>Planctomycetia</taxon>
        <taxon>Planctomycetales</taxon>
        <taxon>Planctomycetaceae</taxon>
        <taxon>Thalassoglobus</taxon>
    </lineage>
</organism>
<gene>
    <name evidence="1" type="ORF">Mal48_24270</name>
</gene>
<dbReference type="Pfam" id="PF02597">
    <property type="entry name" value="ThiS"/>
    <property type="match status" value="1"/>
</dbReference>
<reference evidence="1 2" key="1">
    <citation type="submission" date="2019-02" db="EMBL/GenBank/DDBJ databases">
        <title>Deep-cultivation of Planctomycetes and their phenomic and genomic characterization uncovers novel biology.</title>
        <authorList>
            <person name="Wiegand S."/>
            <person name="Jogler M."/>
            <person name="Boedeker C."/>
            <person name="Pinto D."/>
            <person name="Vollmers J."/>
            <person name="Rivas-Marin E."/>
            <person name="Kohn T."/>
            <person name="Peeters S.H."/>
            <person name="Heuer A."/>
            <person name="Rast P."/>
            <person name="Oberbeckmann S."/>
            <person name="Bunk B."/>
            <person name="Jeske O."/>
            <person name="Meyerdierks A."/>
            <person name="Storesund J.E."/>
            <person name="Kallscheuer N."/>
            <person name="Luecker S."/>
            <person name="Lage O.M."/>
            <person name="Pohl T."/>
            <person name="Merkel B.J."/>
            <person name="Hornburger P."/>
            <person name="Mueller R.-W."/>
            <person name="Bruemmer F."/>
            <person name="Labrenz M."/>
            <person name="Spormann A.M."/>
            <person name="Op den Camp H."/>
            <person name="Overmann J."/>
            <person name="Amann R."/>
            <person name="Jetten M.S.M."/>
            <person name="Mascher T."/>
            <person name="Medema M.H."/>
            <person name="Devos D.P."/>
            <person name="Kaster A.-K."/>
            <person name="Ovreas L."/>
            <person name="Rohde M."/>
            <person name="Galperin M.Y."/>
            <person name="Jogler C."/>
        </authorList>
    </citation>
    <scope>NUCLEOTIDE SEQUENCE [LARGE SCALE GENOMIC DNA]</scope>
    <source>
        <strain evidence="1 2">Mal48</strain>
    </source>
</reference>
<dbReference type="SUPFAM" id="SSF54285">
    <property type="entry name" value="MoaD/ThiS"/>
    <property type="match status" value="1"/>
</dbReference>
<protein>
    <submittedName>
        <fullName evidence="1">ThiS family protein</fullName>
    </submittedName>
</protein>
<dbReference type="InterPro" id="IPR003749">
    <property type="entry name" value="ThiS/MoaD-like"/>
</dbReference>
<name>A0A517QNJ2_9PLAN</name>
<dbReference type="InterPro" id="IPR012675">
    <property type="entry name" value="Beta-grasp_dom_sf"/>
</dbReference>
<dbReference type="Proteomes" id="UP000315724">
    <property type="component" value="Chromosome"/>
</dbReference>
<proteinExistence type="predicted"/>
<evidence type="ECO:0000313" key="2">
    <source>
        <dbReference type="Proteomes" id="UP000315724"/>
    </source>
</evidence>